<reference evidence="2" key="2">
    <citation type="submission" date="2020-09" db="EMBL/GenBank/DDBJ databases">
        <authorList>
            <person name="Sun Q."/>
            <person name="Zhou Y."/>
        </authorList>
    </citation>
    <scope>NUCLEOTIDE SEQUENCE</scope>
    <source>
        <strain evidence="2">CGMCC 1.12919</strain>
    </source>
</reference>
<dbReference type="EMBL" id="BMGG01000005">
    <property type="protein sequence ID" value="GGC67879.1"/>
    <property type="molecule type" value="Genomic_DNA"/>
</dbReference>
<protein>
    <submittedName>
        <fullName evidence="2">Uncharacterized protein</fullName>
    </submittedName>
</protein>
<keyword evidence="3" id="KW-1185">Reference proteome</keyword>
<sequence length="76" mass="7786">MLSETMAGLRPIIDERWSRVSMSAGVGGAVHAICCEIALGIRGSTAPAHAGTSPATAPTAKNTERFMDACASPRDG</sequence>
<reference evidence="2" key="1">
    <citation type="journal article" date="2014" name="Int. J. Syst. Evol. Microbiol.">
        <title>Complete genome sequence of Corynebacterium casei LMG S-19264T (=DSM 44701T), isolated from a smear-ripened cheese.</title>
        <authorList>
            <consortium name="US DOE Joint Genome Institute (JGI-PGF)"/>
            <person name="Walter F."/>
            <person name="Albersmeier A."/>
            <person name="Kalinowski J."/>
            <person name="Ruckert C."/>
        </authorList>
    </citation>
    <scope>NUCLEOTIDE SEQUENCE</scope>
    <source>
        <strain evidence="2">CGMCC 1.12919</strain>
    </source>
</reference>
<dbReference type="Proteomes" id="UP000637002">
    <property type="component" value="Unassembled WGS sequence"/>
</dbReference>
<name>A0A916UCF2_9HYPH</name>
<proteinExistence type="predicted"/>
<comment type="caution">
    <text evidence="2">The sequence shown here is derived from an EMBL/GenBank/DDBJ whole genome shotgun (WGS) entry which is preliminary data.</text>
</comment>
<gene>
    <name evidence="2" type="ORF">GCM10010994_28070</name>
</gene>
<organism evidence="2 3">
    <name type="scientific">Chelatococcus reniformis</name>
    <dbReference type="NCBI Taxonomy" id="1494448"/>
    <lineage>
        <taxon>Bacteria</taxon>
        <taxon>Pseudomonadati</taxon>
        <taxon>Pseudomonadota</taxon>
        <taxon>Alphaproteobacteria</taxon>
        <taxon>Hyphomicrobiales</taxon>
        <taxon>Chelatococcaceae</taxon>
        <taxon>Chelatococcus</taxon>
    </lineage>
</organism>
<dbReference type="AlphaFoldDB" id="A0A916UCF2"/>
<feature type="region of interest" description="Disordered" evidence="1">
    <location>
        <begin position="46"/>
        <end position="76"/>
    </location>
</feature>
<evidence type="ECO:0000256" key="1">
    <source>
        <dbReference type="SAM" id="MobiDB-lite"/>
    </source>
</evidence>
<evidence type="ECO:0000313" key="2">
    <source>
        <dbReference type="EMBL" id="GGC67879.1"/>
    </source>
</evidence>
<accession>A0A916UCF2</accession>
<evidence type="ECO:0000313" key="3">
    <source>
        <dbReference type="Proteomes" id="UP000637002"/>
    </source>
</evidence>